<keyword evidence="5" id="KW-1185">Reference proteome</keyword>
<evidence type="ECO:0000313" key="4">
    <source>
        <dbReference type="EMBL" id="MBK1669555.1"/>
    </source>
</evidence>
<protein>
    <recommendedName>
        <fullName evidence="3">Cas12f1-like TNB domain-containing protein</fullName>
    </recommendedName>
</protein>
<accession>A0ABS1DGG0</accession>
<proteinExistence type="predicted"/>
<evidence type="ECO:0000259" key="3">
    <source>
        <dbReference type="Pfam" id="PF07282"/>
    </source>
</evidence>
<dbReference type="InterPro" id="IPR010095">
    <property type="entry name" value="Cas12f1-like_TNB"/>
</dbReference>
<evidence type="ECO:0000256" key="1">
    <source>
        <dbReference type="ARBA" id="ARBA00023125"/>
    </source>
</evidence>
<dbReference type="Pfam" id="PF07282">
    <property type="entry name" value="Cas12f1-like_TNB"/>
    <property type="match status" value="1"/>
</dbReference>
<evidence type="ECO:0000256" key="2">
    <source>
        <dbReference type="SAM" id="MobiDB-lite"/>
    </source>
</evidence>
<organism evidence="4 5">
    <name type="scientific">Rhodovibrio sodomensis</name>
    <dbReference type="NCBI Taxonomy" id="1088"/>
    <lineage>
        <taxon>Bacteria</taxon>
        <taxon>Pseudomonadati</taxon>
        <taxon>Pseudomonadota</taxon>
        <taxon>Alphaproteobacteria</taxon>
        <taxon>Rhodospirillales</taxon>
        <taxon>Rhodovibrionaceae</taxon>
        <taxon>Rhodovibrio</taxon>
    </lineage>
</organism>
<gene>
    <name evidence="4" type="ORF">CKO28_16065</name>
</gene>
<reference evidence="4 5" key="1">
    <citation type="journal article" date="2020" name="Microorganisms">
        <title>Osmotic Adaptation and Compatible Solute Biosynthesis of Phototrophic Bacteria as Revealed from Genome Analyses.</title>
        <authorList>
            <person name="Imhoff J.F."/>
            <person name="Rahn T."/>
            <person name="Kunzel S."/>
            <person name="Keller A."/>
            <person name="Neulinger S.C."/>
        </authorList>
    </citation>
    <scope>NUCLEOTIDE SEQUENCE [LARGE SCALE GENOMIC DNA]</scope>
    <source>
        <strain evidence="4 5">DSM 9895</strain>
    </source>
</reference>
<feature type="region of interest" description="Disordered" evidence="2">
    <location>
        <begin position="163"/>
        <end position="202"/>
    </location>
</feature>
<sequence>MVTDHVLVATARDNAVPLDDQAVGGERFNDVFEHSVATESFEFWFAEGAFGANTAWVHDAEIVIRGTAQGVFRPSVADAGLGELQRQLTYKARWRGRHVIKLDRFDASTQTCSGCGHPLTDDAKLGLSDRRWTCPSCGGTHDRDDNASLNILRWGLDKLIRRGTSGVTPGESVSAGRRPEPQRQTRHGQGAAANPGSANREC</sequence>
<dbReference type="Proteomes" id="UP001296873">
    <property type="component" value="Unassembled WGS sequence"/>
</dbReference>
<keyword evidence="1" id="KW-0238">DNA-binding</keyword>
<name>A0ABS1DGG0_9PROT</name>
<evidence type="ECO:0000313" key="5">
    <source>
        <dbReference type="Proteomes" id="UP001296873"/>
    </source>
</evidence>
<dbReference type="EMBL" id="NRRL01000052">
    <property type="protein sequence ID" value="MBK1669555.1"/>
    <property type="molecule type" value="Genomic_DNA"/>
</dbReference>
<feature type="domain" description="Cas12f1-like TNB" evidence="3">
    <location>
        <begin position="82"/>
        <end position="151"/>
    </location>
</feature>
<comment type="caution">
    <text evidence="4">The sequence shown here is derived from an EMBL/GenBank/DDBJ whole genome shotgun (WGS) entry which is preliminary data.</text>
</comment>